<comment type="similarity">
    <text evidence="10">Belongs to the ELO family.</text>
</comment>
<reference evidence="11" key="1">
    <citation type="submission" date="2022-01" db="EMBL/GenBank/DDBJ databases">
        <authorList>
            <person name="King R."/>
        </authorList>
    </citation>
    <scope>NUCLEOTIDE SEQUENCE</scope>
</reference>
<evidence type="ECO:0000256" key="4">
    <source>
        <dbReference type="ARBA" id="ARBA00022692"/>
    </source>
</evidence>
<dbReference type="GO" id="GO:0019367">
    <property type="term" value="P:fatty acid elongation, saturated fatty acid"/>
    <property type="evidence" value="ECO:0007669"/>
    <property type="project" value="TreeGrafter"/>
</dbReference>
<evidence type="ECO:0000256" key="2">
    <source>
        <dbReference type="ARBA" id="ARBA00022516"/>
    </source>
</evidence>
<evidence type="ECO:0000256" key="3">
    <source>
        <dbReference type="ARBA" id="ARBA00022679"/>
    </source>
</evidence>
<protein>
    <recommendedName>
        <fullName evidence="10">Elongation of very long chain fatty acids protein</fullName>
        <ecNumber evidence="10">2.3.1.199</ecNumber>
    </recommendedName>
    <alternativeName>
        <fullName evidence="10">Very-long-chain 3-oxoacyl-CoA synthase</fullName>
    </alternativeName>
</protein>
<keyword evidence="6 10" id="KW-1133">Transmembrane helix</keyword>
<dbReference type="GO" id="GO:0030148">
    <property type="term" value="P:sphingolipid biosynthetic process"/>
    <property type="evidence" value="ECO:0007669"/>
    <property type="project" value="TreeGrafter"/>
</dbReference>
<feature type="transmembrane region" description="Helical" evidence="10">
    <location>
        <begin position="21"/>
        <end position="43"/>
    </location>
</feature>
<keyword evidence="3 10" id="KW-0808">Transferase</keyword>
<name>A0A9P0HSH6_NEZVI</name>
<dbReference type="GO" id="GO:0009922">
    <property type="term" value="F:fatty acid elongase activity"/>
    <property type="evidence" value="ECO:0007669"/>
    <property type="project" value="UniProtKB-EC"/>
</dbReference>
<evidence type="ECO:0000256" key="5">
    <source>
        <dbReference type="ARBA" id="ARBA00022832"/>
    </source>
</evidence>
<evidence type="ECO:0000256" key="8">
    <source>
        <dbReference type="ARBA" id="ARBA00023136"/>
    </source>
</evidence>
<keyword evidence="9 10" id="KW-0275">Fatty acid biosynthesis</keyword>
<evidence type="ECO:0000256" key="7">
    <source>
        <dbReference type="ARBA" id="ARBA00023098"/>
    </source>
</evidence>
<dbReference type="GO" id="GO:0042761">
    <property type="term" value="P:very long-chain fatty acid biosynthetic process"/>
    <property type="evidence" value="ECO:0007669"/>
    <property type="project" value="TreeGrafter"/>
</dbReference>
<dbReference type="InterPro" id="IPR002076">
    <property type="entry name" value="ELO_fam"/>
</dbReference>
<proteinExistence type="inferred from homology"/>
<evidence type="ECO:0000313" key="12">
    <source>
        <dbReference type="Proteomes" id="UP001152798"/>
    </source>
</evidence>
<dbReference type="GO" id="GO:0005789">
    <property type="term" value="C:endoplasmic reticulum membrane"/>
    <property type="evidence" value="ECO:0007669"/>
    <property type="project" value="TreeGrafter"/>
</dbReference>
<keyword evidence="5 10" id="KW-0276">Fatty acid metabolism</keyword>
<dbReference type="GO" id="GO:0034625">
    <property type="term" value="P:fatty acid elongation, monounsaturated fatty acid"/>
    <property type="evidence" value="ECO:0007669"/>
    <property type="project" value="TreeGrafter"/>
</dbReference>
<comment type="subcellular location">
    <subcellularLocation>
        <location evidence="1">Membrane</location>
        <topology evidence="1">Multi-pass membrane protein</topology>
    </subcellularLocation>
</comment>
<feature type="transmembrane region" description="Helical" evidence="10">
    <location>
        <begin position="93"/>
        <end position="114"/>
    </location>
</feature>
<keyword evidence="8 10" id="KW-0472">Membrane</keyword>
<dbReference type="EC" id="2.3.1.199" evidence="10"/>
<accession>A0A9P0HSH6</accession>
<keyword evidence="12" id="KW-1185">Reference proteome</keyword>
<keyword evidence="4 10" id="KW-0812">Transmembrane</keyword>
<dbReference type="GO" id="GO:0034626">
    <property type="term" value="P:fatty acid elongation, polyunsaturated fatty acid"/>
    <property type="evidence" value="ECO:0007669"/>
    <property type="project" value="TreeGrafter"/>
</dbReference>
<feature type="transmembrane region" description="Helical" evidence="10">
    <location>
        <begin position="120"/>
        <end position="140"/>
    </location>
</feature>
<dbReference type="EMBL" id="OV725083">
    <property type="protein sequence ID" value="CAH1406927.1"/>
    <property type="molecule type" value="Genomic_DNA"/>
</dbReference>
<dbReference type="AlphaFoldDB" id="A0A9P0HSH6"/>
<organism evidence="11 12">
    <name type="scientific">Nezara viridula</name>
    <name type="common">Southern green stink bug</name>
    <name type="synonym">Cimex viridulus</name>
    <dbReference type="NCBI Taxonomy" id="85310"/>
    <lineage>
        <taxon>Eukaryota</taxon>
        <taxon>Metazoa</taxon>
        <taxon>Ecdysozoa</taxon>
        <taxon>Arthropoda</taxon>
        <taxon>Hexapoda</taxon>
        <taxon>Insecta</taxon>
        <taxon>Pterygota</taxon>
        <taxon>Neoptera</taxon>
        <taxon>Paraneoptera</taxon>
        <taxon>Hemiptera</taxon>
        <taxon>Heteroptera</taxon>
        <taxon>Panheteroptera</taxon>
        <taxon>Pentatomomorpha</taxon>
        <taxon>Pentatomoidea</taxon>
        <taxon>Pentatomidae</taxon>
        <taxon>Pentatominae</taxon>
        <taxon>Nezara</taxon>
    </lineage>
</organism>
<comment type="catalytic activity">
    <reaction evidence="10">
        <text>a very-long-chain acyl-CoA + malonyl-CoA + H(+) = a very-long-chain 3-oxoacyl-CoA + CO2 + CoA</text>
        <dbReference type="Rhea" id="RHEA:32727"/>
        <dbReference type="ChEBI" id="CHEBI:15378"/>
        <dbReference type="ChEBI" id="CHEBI:16526"/>
        <dbReference type="ChEBI" id="CHEBI:57287"/>
        <dbReference type="ChEBI" id="CHEBI:57384"/>
        <dbReference type="ChEBI" id="CHEBI:90725"/>
        <dbReference type="ChEBI" id="CHEBI:90736"/>
        <dbReference type="EC" id="2.3.1.199"/>
    </reaction>
</comment>
<dbReference type="PANTHER" id="PTHR11157">
    <property type="entry name" value="FATTY ACID ACYL TRANSFERASE-RELATED"/>
    <property type="match status" value="1"/>
</dbReference>
<dbReference type="Pfam" id="PF01151">
    <property type="entry name" value="ELO"/>
    <property type="match status" value="1"/>
</dbReference>
<gene>
    <name evidence="11" type="ORF">NEZAVI_LOCUS14762</name>
</gene>
<evidence type="ECO:0000313" key="11">
    <source>
        <dbReference type="EMBL" id="CAH1406927.1"/>
    </source>
</evidence>
<dbReference type="Proteomes" id="UP001152798">
    <property type="component" value="Chromosome 7"/>
</dbReference>
<evidence type="ECO:0000256" key="10">
    <source>
        <dbReference type="RuleBase" id="RU361115"/>
    </source>
</evidence>
<sequence length="216" mass="25751">MRDRNAMNLKKTIMVYNLVQIMINVYIVKKCFSLMGMSLMNLWSNLCNPVSAVHTGPDIQKEIFITVFYYYSNKMMDLLDTIFYSLRKKKSQITFLHVIHHVIALWLAWMNVFYIKEELVIRFVAMNTTVHVIMYIYYFLAGIAVSTEKYLWWKKYVTTIQILQFIAAISMLCKMMSDGCKPNALFIVSWGFPAVFFLILFLDFYRQTYYKWNKLN</sequence>
<evidence type="ECO:0000256" key="1">
    <source>
        <dbReference type="ARBA" id="ARBA00004141"/>
    </source>
</evidence>
<feature type="transmembrane region" description="Helical" evidence="10">
    <location>
        <begin position="184"/>
        <end position="205"/>
    </location>
</feature>
<feature type="transmembrane region" description="Helical" evidence="10">
    <location>
        <begin position="152"/>
        <end position="172"/>
    </location>
</feature>
<keyword evidence="2 10" id="KW-0444">Lipid biosynthesis</keyword>
<evidence type="ECO:0000256" key="6">
    <source>
        <dbReference type="ARBA" id="ARBA00022989"/>
    </source>
</evidence>
<dbReference type="OrthoDB" id="434092at2759"/>
<evidence type="ECO:0000256" key="9">
    <source>
        <dbReference type="ARBA" id="ARBA00023160"/>
    </source>
</evidence>
<keyword evidence="7 10" id="KW-0443">Lipid metabolism</keyword>